<dbReference type="InterPro" id="IPR027417">
    <property type="entry name" value="P-loop_NTPase"/>
</dbReference>
<dbReference type="GO" id="GO:0016301">
    <property type="term" value="F:kinase activity"/>
    <property type="evidence" value="ECO:0007669"/>
    <property type="project" value="InterPro"/>
</dbReference>
<dbReference type="SUPFAM" id="SSF52540">
    <property type="entry name" value="P-loop containing nucleoside triphosphate hydrolases"/>
    <property type="match status" value="1"/>
</dbReference>
<name>A0A1G2KMC7_9BACT</name>
<proteinExistence type="predicted"/>
<evidence type="ECO:0000313" key="3">
    <source>
        <dbReference type="Proteomes" id="UP000177362"/>
    </source>
</evidence>
<dbReference type="AlphaFoldDB" id="A0A1G2KMC7"/>
<dbReference type="PANTHER" id="PTHR10285">
    <property type="entry name" value="URIDINE KINASE"/>
    <property type="match status" value="1"/>
</dbReference>
<dbReference type="PRINTS" id="PR00988">
    <property type="entry name" value="URIDINKINASE"/>
</dbReference>
<dbReference type="GO" id="GO:0005524">
    <property type="term" value="F:ATP binding"/>
    <property type="evidence" value="ECO:0007669"/>
    <property type="project" value="InterPro"/>
</dbReference>
<comment type="caution">
    <text evidence="2">The sequence shown here is derived from an EMBL/GenBank/DDBJ whole genome shotgun (WGS) entry which is preliminary data.</text>
</comment>
<dbReference type="Proteomes" id="UP000177362">
    <property type="component" value="Unassembled WGS sequence"/>
</dbReference>
<dbReference type="Pfam" id="PF00485">
    <property type="entry name" value="PRK"/>
    <property type="match status" value="1"/>
</dbReference>
<evidence type="ECO:0000259" key="1">
    <source>
        <dbReference type="Pfam" id="PF00485"/>
    </source>
</evidence>
<feature type="domain" description="Phosphoribulokinase/uridine kinase" evidence="1">
    <location>
        <begin position="6"/>
        <end position="172"/>
    </location>
</feature>
<dbReference type="Gene3D" id="3.40.50.300">
    <property type="entry name" value="P-loop containing nucleotide triphosphate hydrolases"/>
    <property type="match status" value="1"/>
</dbReference>
<dbReference type="InterPro" id="IPR006083">
    <property type="entry name" value="PRK/URK"/>
</dbReference>
<dbReference type="STRING" id="1802271.A3C11_02950"/>
<evidence type="ECO:0000313" key="2">
    <source>
        <dbReference type="EMBL" id="OHA00590.1"/>
    </source>
</evidence>
<dbReference type="EMBL" id="MHQJ01000042">
    <property type="protein sequence ID" value="OHA00590.1"/>
    <property type="molecule type" value="Genomic_DNA"/>
</dbReference>
<organism evidence="2 3">
    <name type="scientific">Candidatus Sungbacteria bacterium RIFCSPHIGHO2_02_FULL_49_12</name>
    <dbReference type="NCBI Taxonomy" id="1802271"/>
    <lineage>
        <taxon>Bacteria</taxon>
        <taxon>Candidatus Sungiibacteriota</taxon>
    </lineage>
</organism>
<sequence length="199" mass="23143">MKGPFFIGIAGGSGSGKTTLAVKLKSYFGKNAAVFHLDNYQKFGKKLPILHGLKNWDRPNSVDWKQLRHDLEALKKGKSVTLILRDQKSLKVLRRVILKPKKVLIVEGYLLFLKASIRRLFETRIFLDASDKMRMKRRTKFKDDEYIRRVLLPMHRKYIEPTKKTADLVINTERLSPKKILRFAISTLKEKTNHSTARH</sequence>
<accession>A0A1G2KMC7</accession>
<protein>
    <recommendedName>
        <fullName evidence="1">Phosphoribulokinase/uridine kinase domain-containing protein</fullName>
    </recommendedName>
</protein>
<gene>
    <name evidence="2" type="ORF">A3C11_02950</name>
</gene>
<reference evidence="2 3" key="1">
    <citation type="journal article" date="2016" name="Nat. Commun.">
        <title>Thousands of microbial genomes shed light on interconnected biogeochemical processes in an aquifer system.</title>
        <authorList>
            <person name="Anantharaman K."/>
            <person name="Brown C.T."/>
            <person name="Hug L.A."/>
            <person name="Sharon I."/>
            <person name="Castelle C.J."/>
            <person name="Probst A.J."/>
            <person name="Thomas B.C."/>
            <person name="Singh A."/>
            <person name="Wilkins M.J."/>
            <person name="Karaoz U."/>
            <person name="Brodie E.L."/>
            <person name="Williams K.H."/>
            <person name="Hubbard S.S."/>
            <person name="Banfield J.F."/>
        </authorList>
    </citation>
    <scope>NUCLEOTIDE SEQUENCE [LARGE SCALE GENOMIC DNA]</scope>
</reference>